<keyword evidence="4" id="KW-0732">Signal</keyword>
<organism evidence="5 6">
    <name type="scientific">Methylomusa anaerophila</name>
    <dbReference type="NCBI Taxonomy" id="1930071"/>
    <lineage>
        <taxon>Bacteria</taxon>
        <taxon>Bacillati</taxon>
        <taxon>Bacillota</taxon>
        <taxon>Negativicutes</taxon>
        <taxon>Selenomonadales</taxon>
        <taxon>Sporomusaceae</taxon>
        <taxon>Methylomusa</taxon>
    </lineage>
</organism>
<keyword evidence="6" id="KW-1185">Reference proteome</keyword>
<evidence type="ECO:0000256" key="4">
    <source>
        <dbReference type="SAM" id="SignalP"/>
    </source>
</evidence>
<feature type="signal peptide" evidence="4">
    <location>
        <begin position="1"/>
        <end position="24"/>
    </location>
</feature>
<evidence type="ECO:0000256" key="1">
    <source>
        <dbReference type="ARBA" id="ARBA00004442"/>
    </source>
</evidence>
<keyword evidence="2" id="KW-0472">Membrane</keyword>
<dbReference type="EMBL" id="AP018449">
    <property type="protein sequence ID" value="BBB91835.1"/>
    <property type="molecule type" value="Genomic_DNA"/>
</dbReference>
<dbReference type="InterPro" id="IPR036942">
    <property type="entry name" value="Beta-barrel_TonB_sf"/>
</dbReference>
<evidence type="ECO:0000256" key="3">
    <source>
        <dbReference type="ARBA" id="ARBA00023237"/>
    </source>
</evidence>
<name>A0A348AL87_9FIRM</name>
<dbReference type="AlphaFoldDB" id="A0A348AL87"/>
<dbReference type="Proteomes" id="UP000276437">
    <property type="component" value="Chromosome"/>
</dbReference>
<dbReference type="OrthoDB" id="337377at2"/>
<feature type="chain" id="PRO_5038654612" evidence="4">
    <location>
        <begin position="25"/>
        <end position="103"/>
    </location>
</feature>
<evidence type="ECO:0000313" key="6">
    <source>
        <dbReference type="Proteomes" id="UP000276437"/>
    </source>
</evidence>
<dbReference type="RefSeq" id="WP_126308807.1">
    <property type="nucleotide sequence ID" value="NZ_AP018449.1"/>
</dbReference>
<comment type="subcellular location">
    <subcellularLocation>
        <location evidence="1">Cell outer membrane</location>
    </subcellularLocation>
</comment>
<dbReference type="SUPFAM" id="SSF56935">
    <property type="entry name" value="Porins"/>
    <property type="match status" value="1"/>
</dbReference>
<dbReference type="KEGG" id="mana:MAMMFC1_02520"/>
<gene>
    <name evidence="5" type="ORF">MAMMFC1_02520</name>
</gene>
<dbReference type="PROSITE" id="PS01156">
    <property type="entry name" value="TONB_DEPENDENT_REC_2"/>
    <property type="match status" value="1"/>
</dbReference>
<dbReference type="InterPro" id="IPR010917">
    <property type="entry name" value="TonB_rcpt_CS"/>
</dbReference>
<reference evidence="5 6" key="1">
    <citation type="journal article" date="2018" name="Int. J. Syst. Evol. Microbiol.">
        <title>Methylomusa anaerophila gen. nov., sp. nov., an anaerobic methanol-utilizing bacterium isolated from a microbial fuel cell.</title>
        <authorList>
            <person name="Amano N."/>
            <person name="Yamamuro A."/>
            <person name="Miyahara M."/>
            <person name="Kouzuma A."/>
            <person name="Abe T."/>
            <person name="Watanabe K."/>
        </authorList>
    </citation>
    <scope>NUCLEOTIDE SEQUENCE [LARGE SCALE GENOMIC DNA]</scope>
    <source>
        <strain evidence="5 6">MMFC1</strain>
    </source>
</reference>
<sequence length="103" mass="11929">MKKRLFREKMVVAMVSVFAFSVFGPQTPDAAASFFPATTYWVWDIGLNYQAGKAIKAFVKVNNIFDKFYAEHSNARYNWSSTPVEQWWSAPGRNIRVGMEYIF</sequence>
<proteinExistence type="predicted"/>
<keyword evidence="3" id="KW-0998">Cell outer membrane</keyword>
<evidence type="ECO:0000256" key="2">
    <source>
        <dbReference type="ARBA" id="ARBA00023136"/>
    </source>
</evidence>
<evidence type="ECO:0000313" key="5">
    <source>
        <dbReference type="EMBL" id="BBB91835.1"/>
    </source>
</evidence>
<dbReference type="Gene3D" id="2.40.170.20">
    <property type="entry name" value="TonB-dependent receptor, beta-barrel domain"/>
    <property type="match status" value="1"/>
</dbReference>
<protein>
    <submittedName>
        <fullName evidence="5">TonB dependent receptor</fullName>
    </submittedName>
</protein>
<dbReference type="GO" id="GO:0009279">
    <property type="term" value="C:cell outer membrane"/>
    <property type="evidence" value="ECO:0007669"/>
    <property type="project" value="UniProtKB-SubCell"/>
</dbReference>
<keyword evidence="5" id="KW-0675">Receptor</keyword>
<accession>A0A348AL87</accession>